<evidence type="ECO:0000313" key="1">
    <source>
        <dbReference type="EMBL" id="HIT38112.1"/>
    </source>
</evidence>
<sequence>MHSLSNSVRRATRDLDLDFIKYSLENESIRSFIDKLNSVGDNITIEIIGEMEELRHQDYSGKRVHIRLVDTNNYNIDTKLDIGVHNLFDLEQDDYYFNLDAIEDGVSLLINSPEQIFTEKLKSLLKLGFRSTRYKDLFDFYYLINNDKLDRKKLLKVFQIIIFEDNNMFEETVADIYSRLESIFNSNIYKRNLSDPKNNWLDIPVNVVIESVLKYIEELSSKVVGV</sequence>
<reference evidence="1" key="1">
    <citation type="submission" date="2020-10" db="EMBL/GenBank/DDBJ databases">
        <authorList>
            <person name="Gilroy R."/>
        </authorList>
    </citation>
    <scope>NUCLEOTIDE SEQUENCE</scope>
    <source>
        <strain evidence="1">CHK195-26880</strain>
    </source>
</reference>
<keyword evidence="1" id="KW-0808">Transferase</keyword>
<gene>
    <name evidence="1" type="ORF">IAB59_06525</name>
</gene>
<organism evidence="1 2">
    <name type="scientific">Candidatus Onthousia faecipullorum</name>
    <dbReference type="NCBI Taxonomy" id="2840887"/>
    <lineage>
        <taxon>Bacteria</taxon>
        <taxon>Bacillati</taxon>
        <taxon>Bacillota</taxon>
        <taxon>Bacilli</taxon>
        <taxon>Candidatus Onthousia</taxon>
    </lineage>
</organism>
<proteinExistence type="predicted"/>
<dbReference type="Proteomes" id="UP000886833">
    <property type="component" value="Unassembled WGS sequence"/>
</dbReference>
<dbReference type="GO" id="GO:0016740">
    <property type="term" value="F:transferase activity"/>
    <property type="evidence" value="ECO:0007669"/>
    <property type="project" value="UniProtKB-KW"/>
</dbReference>
<evidence type="ECO:0000313" key="2">
    <source>
        <dbReference type="Proteomes" id="UP000886833"/>
    </source>
</evidence>
<dbReference type="EMBL" id="DVKQ01000083">
    <property type="protein sequence ID" value="HIT38112.1"/>
    <property type="molecule type" value="Genomic_DNA"/>
</dbReference>
<accession>A0A9D1KD75</accession>
<comment type="caution">
    <text evidence="1">The sequence shown here is derived from an EMBL/GenBank/DDBJ whole genome shotgun (WGS) entry which is preliminary data.</text>
</comment>
<dbReference type="InterPro" id="IPR014942">
    <property type="entry name" value="AbiEii"/>
</dbReference>
<reference evidence="1" key="2">
    <citation type="journal article" date="2021" name="PeerJ">
        <title>Extensive microbial diversity within the chicken gut microbiome revealed by metagenomics and culture.</title>
        <authorList>
            <person name="Gilroy R."/>
            <person name="Ravi A."/>
            <person name="Getino M."/>
            <person name="Pursley I."/>
            <person name="Horton D.L."/>
            <person name="Alikhan N.F."/>
            <person name="Baker D."/>
            <person name="Gharbi K."/>
            <person name="Hall N."/>
            <person name="Watson M."/>
            <person name="Adriaenssens E.M."/>
            <person name="Foster-Nyarko E."/>
            <person name="Jarju S."/>
            <person name="Secka A."/>
            <person name="Antonio M."/>
            <person name="Oren A."/>
            <person name="Chaudhuri R.R."/>
            <person name="La Ragione R."/>
            <person name="Hildebrand F."/>
            <person name="Pallen M.J."/>
        </authorList>
    </citation>
    <scope>NUCLEOTIDE SEQUENCE</scope>
    <source>
        <strain evidence="1">CHK195-26880</strain>
    </source>
</reference>
<name>A0A9D1KD75_9FIRM</name>
<dbReference type="Pfam" id="PF08843">
    <property type="entry name" value="AbiEii"/>
    <property type="match status" value="1"/>
</dbReference>
<protein>
    <submittedName>
        <fullName evidence="1">Nucleotidyl transferase AbiEii/AbiGii toxin family protein</fullName>
    </submittedName>
</protein>
<dbReference type="AlphaFoldDB" id="A0A9D1KD75"/>